<dbReference type="RefSeq" id="WP_269845567.1">
    <property type="nucleotide sequence ID" value="NZ_MSZX01000001.1"/>
</dbReference>
<accession>A0A1T2XLT7</accession>
<dbReference type="Proteomes" id="UP000190188">
    <property type="component" value="Unassembled WGS sequence"/>
</dbReference>
<organism evidence="2 3">
    <name type="scientific">Paenibacillus selenitireducens</name>
    <dbReference type="NCBI Taxonomy" id="1324314"/>
    <lineage>
        <taxon>Bacteria</taxon>
        <taxon>Bacillati</taxon>
        <taxon>Bacillota</taxon>
        <taxon>Bacilli</taxon>
        <taxon>Bacillales</taxon>
        <taxon>Paenibacillaceae</taxon>
        <taxon>Paenibacillus</taxon>
    </lineage>
</organism>
<gene>
    <name evidence="2" type="ORF">BVG16_00295</name>
</gene>
<keyword evidence="2" id="KW-0167">Capsid protein</keyword>
<evidence type="ECO:0000313" key="3">
    <source>
        <dbReference type="Proteomes" id="UP000190188"/>
    </source>
</evidence>
<sequence length="91" mass="10973">MSEANTKPIDAQYYKLLEELQMVDFGLLELSLYLNTHPNDMKAIQQLNQWSEQRHKIAQQYELDYGPLLQFGHSYSKFPWQWIESPWPWQV</sequence>
<reference evidence="2 3" key="1">
    <citation type="submission" date="2017-01" db="EMBL/GenBank/DDBJ databases">
        <title>Genome analysis of Paenibacillus selenitrireducens ES3-24.</title>
        <authorList>
            <person name="Xu D."/>
            <person name="Yao R."/>
            <person name="Zheng S."/>
        </authorList>
    </citation>
    <scope>NUCLEOTIDE SEQUENCE [LARGE SCALE GENOMIC DNA]</scope>
    <source>
        <strain evidence="2 3">ES3-24</strain>
    </source>
</reference>
<dbReference type="Pfam" id="PF12652">
    <property type="entry name" value="CotJB"/>
    <property type="match status" value="1"/>
</dbReference>
<dbReference type="AlphaFoldDB" id="A0A1T2XLT7"/>
<feature type="domain" description="Protein CotJB" evidence="1">
    <location>
        <begin position="15"/>
        <end position="90"/>
    </location>
</feature>
<comment type="caution">
    <text evidence="2">The sequence shown here is derived from an EMBL/GenBank/DDBJ whole genome shotgun (WGS) entry which is preliminary data.</text>
</comment>
<evidence type="ECO:0000313" key="2">
    <source>
        <dbReference type="EMBL" id="OPA80834.1"/>
    </source>
</evidence>
<dbReference type="STRING" id="1324314.BVG16_00295"/>
<name>A0A1T2XLT7_9BACL</name>
<protein>
    <submittedName>
        <fullName evidence="2">Spore coat protein CotJB</fullName>
    </submittedName>
</protein>
<proteinExistence type="predicted"/>
<dbReference type="InterPro" id="IPR016571">
    <property type="entry name" value="Spore_coat_assembly_CotJB"/>
</dbReference>
<keyword evidence="2" id="KW-0946">Virion</keyword>
<evidence type="ECO:0000259" key="1">
    <source>
        <dbReference type="Pfam" id="PF12652"/>
    </source>
</evidence>
<keyword evidence="3" id="KW-1185">Reference proteome</keyword>
<dbReference type="EMBL" id="MSZX01000001">
    <property type="protein sequence ID" value="OPA80834.1"/>
    <property type="molecule type" value="Genomic_DNA"/>
</dbReference>
<dbReference type="PIRSF" id="PIRSF010606">
    <property type="entry name" value="Spore_coat_CotJB"/>
    <property type="match status" value="1"/>
</dbReference>
<dbReference type="InterPro" id="IPR024207">
    <property type="entry name" value="CotJB_dom"/>
</dbReference>